<protein>
    <submittedName>
        <fullName evidence="2">Uncharacterized protein</fullName>
    </submittedName>
</protein>
<dbReference type="EMBL" id="KV442028">
    <property type="protein sequence ID" value="OAQ31658.1"/>
    <property type="molecule type" value="Genomic_DNA"/>
</dbReference>
<feature type="region of interest" description="Disordered" evidence="1">
    <location>
        <begin position="104"/>
        <end position="148"/>
    </location>
</feature>
<evidence type="ECO:0000313" key="3">
    <source>
        <dbReference type="Proteomes" id="UP000078512"/>
    </source>
</evidence>
<evidence type="ECO:0000256" key="1">
    <source>
        <dbReference type="SAM" id="MobiDB-lite"/>
    </source>
</evidence>
<gene>
    <name evidence="2" type="ORF">K457DRAFT_123926</name>
</gene>
<accession>A0A197K390</accession>
<feature type="compositionally biased region" description="Acidic residues" evidence="1">
    <location>
        <begin position="113"/>
        <end position="131"/>
    </location>
</feature>
<keyword evidence="3" id="KW-1185">Reference proteome</keyword>
<name>A0A197K390_9FUNG</name>
<dbReference type="OrthoDB" id="2444820at2759"/>
<evidence type="ECO:0000313" key="2">
    <source>
        <dbReference type="EMBL" id="OAQ31658.1"/>
    </source>
</evidence>
<proteinExistence type="predicted"/>
<reference evidence="2 3" key="1">
    <citation type="submission" date="2016-05" db="EMBL/GenBank/DDBJ databases">
        <title>Genome sequencing reveals origins of a unique bacterial endosymbiosis in the earliest lineages of terrestrial Fungi.</title>
        <authorList>
            <consortium name="DOE Joint Genome Institute"/>
            <person name="Uehling J."/>
            <person name="Gryganskyi A."/>
            <person name="Hameed K."/>
            <person name="Tschaplinski T."/>
            <person name="Misztal P."/>
            <person name="Wu S."/>
            <person name="Desiro A."/>
            <person name="Vande Pol N."/>
            <person name="Du Z.-Y."/>
            <person name="Zienkiewicz A."/>
            <person name="Zienkiewicz K."/>
            <person name="Morin E."/>
            <person name="Tisserant E."/>
            <person name="Splivallo R."/>
            <person name="Hainaut M."/>
            <person name="Henrissat B."/>
            <person name="Ohm R."/>
            <person name="Kuo A."/>
            <person name="Yan J."/>
            <person name="Lipzen A."/>
            <person name="Nolan M."/>
            <person name="Labutti K."/>
            <person name="Barry K."/>
            <person name="Goldstein A."/>
            <person name="Labbe J."/>
            <person name="Schadt C."/>
            <person name="Tuskan G."/>
            <person name="Grigoriev I."/>
            <person name="Martin F."/>
            <person name="Vilgalys R."/>
            <person name="Bonito G."/>
        </authorList>
    </citation>
    <scope>NUCLEOTIDE SEQUENCE [LARGE SCALE GENOMIC DNA]</scope>
    <source>
        <strain evidence="2 3">AG-77</strain>
    </source>
</reference>
<dbReference type="Proteomes" id="UP000078512">
    <property type="component" value="Unassembled WGS sequence"/>
</dbReference>
<dbReference type="AlphaFoldDB" id="A0A197K390"/>
<sequence length="879" mass="96604">MLRFNFIHNQRPGRVDQAAIPQSFHRPDLPASRRYLATGRQNGENFFTVLVSAIESVFPNYDHIRRDAQNVVVPTVLQVPDPLRIRAYSRELLSVIYAEGIQDQPGVASEGGGGDDDAMDDDDNDGNDDNDDHGGYETDGDDEYGNQTDAVVDYSGAMIEMNASLSTQPLYPALAEYADPCPSRTRSFFALPVYMLDKEGGVLSMQHSSWKVFRVCESGRSNLETETWISHFIHERSYGVITDDKAARFVESFGHTLLSKAKWFLDAFRNTSSSTDPAPMSNQDLAVSHLCRELQLENADDFIPHLEKTIEDLEKSVSRDTRTETSTGKQRALSSALLSHLDQESNAMEVDDDESGAYLTADRRGRQYHICKYHYKRLYRGYTPRHVETETNDAASYDIFTGKITAVLTSQDALAALLKIDPGKVGFVSESVITMDWKASTQDIDRLLEFADRFGIAAMTISGGDSDAPATPEQDQAETDYVREILKTAVANLTRVTVIWASKLDVPALLKETSETREALLYLAIKDSHLGVLSVIYKRHLVVSRIKTDLGDLPSVFEGLSVPGEPAVSGASFLSGKAQSLEISSGVNWSAETKTAITNTFEKTIQANPALTSMVVECPVTVAFRQVPKAIEEIVRPLNSGSASRLKFRNLIVRSSTINDVVALYDLPQSSQELSLTPVSLDATARSVTSLSSILRSSGASVRVLHLIGPSPGCLDSLSEIFKSERQPDRLISLTLLLDHIKPRDHTESLEKLLVSSRKTFKQLALIAHPPNDSREAILRTLKTLQGIQVLLAQTATTDIKWVADATEAVNASSDSTVTVVESAEELARIVPGFTDAGLDRLKVIFNYSDPIEPPVTEVVVKLAASSPTSPKSQEGRVE</sequence>
<organism evidence="2 3">
    <name type="scientific">Linnemannia elongata AG-77</name>
    <dbReference type="NCBI Taxonomy" id="1314771"/>
    <lineage>
        <taxon>Eukaryota</taxon>
        <taxon>Fungi</taxon>
        <taxon>Fungi incertae sedis</taxon>
        <taxon>Mucoromycota</taxon>
        <taxon>Mortierellomycotina</taxon>
        <taxon>Mortierellomycetes</taxon>
        <taxon>Mortierellales</taxon>
        <taxon>Mortierellaceae</taxon>
        <taxon>Linnemannia</taxon>
    </lineage>
</organism>